<comment type="function">
    <text evidence="4">Responsible for synthesis of pseudouridine from uracil.</text>
</comment>
<evidence type="ECO:0000313" key="6">
    <source>
        <dbReference type="EMBL" id="AFM00295.1"/>
    </source>
</evidence>
<accession>I4A8L0</accession>
<dbReference type="eggNOG" id="COG0564">
    <property type="taxonomic scope" value="Bacteria"/>
</dbReference>
<keyword evidence="4" id="KW-0413">Isomerase</keyword>
<dbReference type="Pfam" id="PF00849">
    <property type="entry name" value="PseudoU_synth_2"/>
    <property type="match status" value="1"/>
</dbReference>
<organism evidence="6 7">
    <name type="scientific">Desulfitobacterium dehalogenans (strain ATCC 51507 / DSM 9161 / JW/IU-DC1)</name>
    <dbReference type="NCBI Taxonomy" id="756499"/>
    <lineage>
        <taxon>Bacteria</taxon>
        <taxon>Bacillati</taxon>
        <taxon>Bacillota</taxon>
        <taxon>Clostridia</taxon>
        <taxon>Eubacteriales</taxon>
        <taxon>Desulfitobacteriaceae</taxon>
        <taxon>Desulfitobacterium</taxon>
    </lineage>
</organism>
<gene>
    <name evidence="6" type="ordered locus">Desde_1904</name>
</gene>
<dbReference type="SUPFAM" id="SSF55120">
    <property type="entry name" value="Pseudouridine synthase"/>
    <property type="match status" value="1"/>
</dbReference>
<evidence type="ECO:0000313" key="7">
    <source>
        <dbReference type="Proteomes" id="UP000006053"/>
    </source>
</evidence>
<dbReference type="NCBIfam" id="TIGR00005">
    <property type="entry name" value="rluA_subfam"/>
    <property type="match status" value="1"/>
</dbReference>
<dbReference type="CDD" id="cd02869">
    <property type="entry name" value="PseudoU_synth_RluA_like"/>
    <property type="match status" value="1"/>
</dbReference>
<dbReference type="InterPro" id="IPR020103">
    <property type="entry name" value="PsdUridine_synth_cat_dom_sf"/>
</dbReference>
<comment type="catalytic activity">
    <reaction evidence="1 4">
        <text>a uridine in RNA = a pseudouridine in RNA</text>
        <dbReference type="Rhea" id="RHEA:48348"/>
        <dbReference type="Rhea" id="RHEA-COMP:12068"/>
        <dbReference type="Rhea" id="RHEA-COMP:12069"/>
        <dbReference type="ChEBI" id="CHEBI:65314"/>
        <dbReference type="ChEBI" id="CHEBI:65315"/>
    </reaction>
</comment>
<dbReference type="AlphaFoldDB" id="I4A8L0"/>
<name>I4A8L0_DESDJ</name>
<dbReference type="GO" id="GO:0009982">
    <property type="term" value="F:pseudouridine synthase activity"/>
    <property type="evidence" value="ECO:0007669"/>
    <property type="project" value="InterPro"/>
</dbReference>
<dbReference type="EC" id="5.4.99.-" evidence="4"/>
<evidence type="ECO:0000256" key="2">
    <source>
        <dbReference type="ARBA" id="ARBA00010876"/>
    </source>
</evidence>
<reference evidence="6 7" key="2">
    <citation type="journal article" date="2015" name="J. Bacteriol.">
        <title>Genomic, proteomic, and biochemical analysis of the organohalide respiratory pathway in Desulfitobacterium dehalogenans.</title>
        <authorList>
            <person name="Kruse T."/>
            <person name="van de Pas B.A."/>
            <person name="Atteia A."/>
            <person name="Krab K."/>
            <person name="Hagen W.R."/>
            <person name="Goodwin L."/>
            <person name="Chain P."/>
            <person name="Boeren S."/>
            <person name="Maphosa F."/>
            <person name="Schraa G."/>
            <person name="de Vos W.M."/>
            <person name="van der Oost J."/>
            <person name="Smidt H."/>
            <person name="Stams A.J."/>
        </authorList>
    </citation>
    <scope>NUCLEOTIDE SEQUENCE [LARGE SCALE GENOMIC DNA]</scope>
    <source>
        <strain evidence="7">ATCC 51507 / DSM 9161 / JW/IU-DC1</strain>
    </source>
</reference>
<dbReference type="Gene3D" id="3.30.2350.10">
    <property type="entry name" value="Pseudouridine synthase"/>
    <property type="match status" value="1"/>
</dbReference>
<reference evidence="7" key="1">
    <citation type="submission" date="2012-06" db="EMBL/GenBank/DDBJ databases">
        <title>Complete sequence of Desulfitobacterium dehalogenans ATCC 51507.</title>
        <authorList>
            <person name="Lucas S."/>
            <person name="Han J."/>
            <person name="Lapidus A."/>
            <person name="Cheng J.-F."/>
            <person name="Goodwin L."/>
            <person name="Pitluck S."/>
            <person name="Peters L."/>
            <person name="Ovchinnikova G."/>
            <person name="Teshima H."/>
            <person name="Detter J.C."/>
            <person name="Han C."/>
            <person name="Tapia R."/>
            <person name="Land M."/>
            <person name="Hauser L."/>
            <person name="Kyrpides N."/>
            <person name="Ivanova N."/>
            <person name="Pagani I."/>
            <person name="Kruse T."/>
            <person name="de Vos W.M."/>
            <person name="Smidt H."/>
            <person name="Woyke T."/>
        </authorList>
    </citation>
    <scope>NUCLEOTIDE SEQUENCE [LARGE SCALE GENOMIC DNA]</scope>
    <source>
        <strain evidence="7">ATCC 51507 / DSM 9161 / JW/IU-DC1</strain>
    </source>
</reference>
<feature type="active site" evidence="3">
    <location>
        <position position="139"/>
    </location>
</feature>
<dbReference type="PANTHER" id="PTHR21600">
    <property type="entry name" value="MITOCHONDRIAL RNA PSEUDOURIDINE SYNTHASE"/>
    <property type="match status" value="1"/>
</dbReference>
<comment type="similarity">
    <text evidence="2 4">Belongs to the pseudouridine synthase RluA family.</text>
</comment>
<evidence type="ECO:0000256" key="1">
    <source>
        <dbReference type="ARBA" id="ARBA00000073"/>
    </source>
</evidence>
<feature type="domain" description="Pseudouridine synthase RsuA/RluA-like" evidence="5">
    <location>
        <begin position="93"/>
        <end position="243"/>
    </location>
</feature>
<dbReference type="PANTHER" id="PTHR21600:SF87">
    <property type="entry name" value="RNA PSEUDOURIDYLATE SYNTHASE DOMAIN-CONTAINING PROTEIN 1"/>
    <property type="match status" value="1"/>
</dbReference>
<dbReference type="PROSITE" id="PS01129">
    <property type="entry name" value="PSI_RLU"/>
    <property type="match status" value="1"/>
</dbReference>
<proteinExistence type="inferred from homology"/>
<sequence length="304" mass="34528">MNNEQDLWTYTLQPQDDGQKYQEILFRKFHFSRKLIQHLKQAEERVWVNGVFTFLTARGKAGEILAVQLQTPETNSIPGEDLPLEILYEDDYFLAVNKPAGQVVHPTPRYPTGTIGNAVVGYWLAQGEARPFRPIHRIDRNTSGVVVVGKNQFAHQQMAWQHTHRRIHKCYLGIVEGQVKEDQGVINAPIALAPGSFMQRQISLEGSPAVTHYRVLERYQDASLLEFILETGRTHQIRVHCQHLGHSLLGDDLYGGSLARIDRQALHSSIYEFNHPLTGELTSIQAPLPEDLLQLLRGLRSFNA</sequence>
<dbReference type="InterPro" id="IPR006225">
    <property type="entry name" value="PsdUridine_synth_RluC/D"/>
</dbReference>
<dbReference type="GO" id="GO:0000455">
    <property type="term" value="P:enzyme-directed rRNA pseudouridine synthesis"/>
    <property type="evidence" value="ECO:0007669"/>
    <property type="project" value="TreeGrafter"/>
</dbReference>
<dbReference type="KEGG" id="ddh:Desde_1904"/>
<evidence type="ECO:0000256" key="3">
    <source>
        <dbReference type="PIRSR" id="PIRSR606225-1"/>
    </source>
</evidence>
<dbReference type="InterPro" id="IPR050188">
    <property type="entry name" value="RluA_PseudoU_synthase"/>
</dbReference>
<dbReference type="GO" id="GO:0003723">
    <property type="term" value="F:RNA binding"/>
    <property type="evidence" value="ECO:0007669"/>
    <property type="project" value="InterPro"/>
</dbReference>
<dbReference type="EMBL" id="CP003348">
    <property type="protein sequence ID" value="AFM00295.1"/>
    <property type="molecule type" value="Genomic_DNA"/>
</dbReference>
<keyword evidence="7" id="KW-1185">Reference proteome</keyword>
<dbReference type="HOGENOM" id="CLU_016902_4_4_9"/>
<evidence type="ECO:0000259" key="5">
    <source>
        <dbReference type="Pfam" id="PF00849"/>
    </source>
</evidence>
<protein>
    <recommendedName>
        <fullName evidence="4">Pseudouridine synthase</fullName>
        <ecNumber evidence="4">5.4.99.-</ecNumber>
    </recommendedName>
</protein>
<evidence type="ECO:0000256" key="4">
    <source>
        <dbReference type="RuleBase" id="RU362028"/>
    </source>
</evidence>
<dbReference type="OrthoDB" id="9807829at2"/>
<dbReference type="GO" id="GO:0140098">
    <property type="term" value="F:catalytic activity, acting on RNA"/>
    <property type="evidence" value="ECO:0007669"/>
    <property type="project" value="UniProtKB-ARBA"/>
</dbReference>
<dbReference type="InterPro" id="IPR006224">
    <property type="entry name" value="PsdUridine_synth_RluA-like_CS"/>
</dbReference>
<dbReference type="Proteomes" id="UP000006053">
    <property type="component" value="Chromosome"/>
</dbReference>
<dbReference type="STRING" id="756499.Desde_1904"/>
<dbReference type="InterPro" id="IPR006145">
    <property type="entry name" value="PsdUridine_synth_RsuA/RluA"/>
</dbReference>
<dbReference type="RefSeq" id="WP_014793783.1">
    <property type="nucleotide sequence ID" value="NC_018017.1"/>
</dbReference>